<evidence type="ECO:0000256" key="4">
    <source>
        <dbReference type="ARBA" id="ARBA00022723"/>
    </source>
</evidence>
<dbReference type="HAMAP" id="MF_00952">
    <property type="entry name" value="Topoisom_1_prok"/>
    <property type="match status" value="1"/>
</dbReference>
<keyword evidence="6" id="KW-0799">Topoisomerase</keyword>
<dbReference type="SUPFAM" id="SSF56712">
    <property type="entry name" value="Prokaryotic type I DNA topoisomerase"/>
    <property type="match status" value="1"/>
</dbReference>
<dbReference type="GO" id="GO:0003917">
    <property type="term" value="F:DNA topoisomerase type I (single strand cut, ATP-independent) activity"/>
    <property type="evidence" value="ECO:0007669"/>
    <property type="project" value="UniProtKB-EC"/>
</dbReference>
<name>A0A6J7LHN2_9ZZZZ</name>
<dbReference type="Pfam" id="PF01131">
    <property type="entry name" value="Topoisom_bac"/>
    <property type="match status" value="1"/>
</dbReference>
<dbReference type="InterPro" id="IPR025589">
    <property type="entry name" value="Toprim_C_rpt"/>
</dbReference>
<evidence type="ECO:0000256" key="5">
    <source>
        <dbReference type="ARBA" id="ARBA00022842"/>
    </source>
</evidence>
<gene>
    <name evidence="12" type="ORF">UFOPK3772_02907</name>
</gene>
<dbReference type="InterPro" id="IPR013826">
    <property type="entry name" value="Topo_IA_cen_sub3"/>
</dbReference>
<evidence type="ECO:0000313" key="12">
    <source>
        <dbReference type="EMBL" id="CAB4967115.1"/>
    </source>
</evidence>
<dbReference type="InterPro" id="IPR005733">
    <property type="entry name" value="TopoI_bac-type"/>
</dbReference>
<dbReference type="PRINTS" id="PR00417">
    <property type="entry name" value="PRTPISMRASEI"/>
</dbReference>
<dbReference type="InterPro" id="IPR034149">
    <property type="entry name" value="TOPRIM_TopoI"/>
</dbReference>
<dbReference type="InterPro" id="IPR023405">
    <property type="entry name" value="Topo_IA_core_domain"/>
</dbReference>
<dbReference type="PANTHER" id="PTHR42785">
    <property type="entry name" value="DNA TOPOISOMERASE, TYPE IA, CORE"/>
    <property type="match status" value="1"/>
</dbReference>
<feature type="domain" description="Topo IA-type catalytic" evidence="11">
    <location>
        <begin position="144"/>
        <end position="588"/>
    </location>
</feature>
<dbReference type="NCBIfam" id="TIGR01051">
    <property type="entry name" value="topA_bact"/>
    <property type="match status" value="1"/>
</dbReference>
<keyword evidence="5" id="KW-0460">Magnesium</keyword>
<feature type="compositionally biased region" description="Basic residues" evidence="9">
    <location>
        <begin position="859"/>
        <end position="869"/>
    </location>
</feature>
<dbReference type="InterPro" id="IPR003602">
    <property type="entry name" value="Topo_IA_DNA-bd_dom"/>
</dbReference>
<dbReference type="PROSITE" id="PS52039">
    <property type="entry name" value="TOPO_IA_2"/>
    <property type="match status" value="1"/>
</dbReference>
<keyword evidence="4" id="KW-0479">Metal-binding</keyword>
<dbReference type="GO" id="GO:0006265">
    <property type="term" value="P:DNA topological change"/>
    <property type="evidence" value="ECO:0007669"/>
    <property type="project" value="InterPro"/>
</dbReference>
<dbReference type="Gene3D" id="2.70.20.10">
    <property type="entry name" value="Topoisomerase I, domain 3"/>
    <property type="match status" value="1"/>
</dbReference>
<evidence type="ECO:0000256" key="7">
    <source>
        <dbReference type="ARBA" id="ARBA00023125"/>
    </source>
</evidence>
<proteinExistence type="inferred from homology"/>
<dbReference type="Gene3D" id="3.40.50.140">
    <property type="match status" value="1"/>
</dbReference>
<comment type="similarity">
    <text evidence="2">Belongs to the type IA topoisomerase family.</text>
</comment>
<keyword evidence="7" id="KW-0238">DNA-binding</keyword>
<comment type="catalytic activity">
    <reaction evidence="1">
        <text>ATP-independent breakage of single-stranded DNA, followed by passage and rejoining.</text>
        <dbReference type="EC" id="5.6.2.1"/>
    </reaction>
</comment>
<feature type="region of interest" description="Disordered" evidence="9">
    <location>
        <begin position="842"/>
        <end position="947"/>
    </location>
</feature>
<dbReference type="CDD" id="cd03363">
    <property type="entry name" value="TOPRIM_TopoIA_TopoI"/>
    <property type="match status" value="1"/>
</dbReference>
<dbReference type="Gene3D" id="1.10.460.10">
    <property type="entry name" value="Topoisomerase I, domain 2"/>
    <property type="match status" value="1"/>
</dbReference>
<feature type="compositionally biased region" description="Basic residues" evidence="9">
    <location>
        <begin position="899"/>
        <end position="929"/>
    </location>
</feature>
<accession>A0A6J7LHN2</accession>
<dbReference type="InterPro" id="IPR000380">
    <property type="entry name" value="Topo_IA"/>
</dbReference>
<feature type="compositionally biased region" description="Low complexity" evidence="9">
    <location>
        <begin position="878"/>
        <end position="898"/>
    </location>
</feature>
<dbReference type="EMBL" id="CAFBNE010000134">
    <property type="protein sequence ID" value="CAB4967115.1"/>
    <property type="molecule type" value="Genomic_DNA"/>
</dbReference>
<dbReference type="SMART" id="SM00437">
    <property type="entry name" value="TOP1Ac"/>
    <property type="match status" value="1"/>
</dbReference>
<dbReference type="InterPro" id="IPR013824">
    <property type="entry name" value="Topo_IA_cen_sub1"/>
</dbReference>
<dbReference type="Pfam" id="PF13368">
    <property type="entry name" value="Toprim_C_rpt"/>
    <property type="match status" value="4"/>
</dbReference>
<evidence type="ECO:0000259" key="10">
    <source>
        <dbReference type="PROSITE" id="PS50880"/>
    </source>
</evidence>
<dbReference type="PROSITE" id="PS50880">
    <property type="entry name" value="TOPRIM"/>
    <property type="match status" value="1"/>
</dbReference>
<evidence type="ECO:0000256" key="1">
    <source>
        <dbReference type="ARBA" id="ARBA00000213"/>
    </source>
</evidence>
<reference evidence="12" key="1">
    <citation type="submission" date="2020-05" db="EMBL/GenBank/DDBJ databases">
        <authorList>
            <person name="Chiriac C."/>
            <person name="Salcher M."/>
            <person name="Ghai R."/>
            <person name="Kavagutti S V."/>
        </authorList>
    </citation>
    <scope>NUCLEOTIDE SEQUENCE</scope>
</reference>
<evidence type="ECO:0000259" key="11">
    <source>
        <dbReference type="PROSITE" id="PS52039"/>
    </source>
</evidence>
<dbReference type="PROSITE" id="PS00396">
    <property type="entry name" value="TOPO_IA_1"/>
    <property type="match status" value="1"/>
</dbReference>
<dbReference type="Pfam" id="PF01751">
    <property type="entry name" value="Toprim"/>
    <property type="match status" value="1"/>
</dbReference>
<dbReference type="InterPro" id="IPR028612">
    <property type="entry name" value="Topoisom_1_IA"/>
</dbReference>
<dbReference type="CDD" id="cd00186">
    <property type="entry name" value="TOP1Ac"/>
    <property type="match status" value="1"/>
</dbReference>
<dbReference type="SMART" id="SM00493">
    <property type="entry name" value="TOPRIM"/>
    <property type="match status" value="1"/>
</dbReference>
<keyword evidence="8" id="KW-0413">Isomerase</keyword>
<dbReference type="InterPro" id="IPR003601">
    <property type="entry name" value="Topo_IA_2"/>
</dbReference>
<dbReference type="InterPro" id="IPR013497">
    <property type="entry name" value="Topo_IA_cen"/>
</dbReference>
<evidence type="ECO:0000256" key="2">
    <source>
        <dbReference type="ARBA" id="ARBA00009446"/>
    </source>
</evidence>
<dbReference type="GO" id="GO:0046872">
    <property type="term" value="F:metal ion binding"/>
    <property type="evidence" value="ECO:0007669"/>
    <property type="project" value="UniProtKB-KW"/>
</dbReference>
<dbReference type="EC" id="5.6.2.1" evidence="3"/>
<dbReference type="Gene3D" id="1.10.290.10">
    <property type="entry name" value="Topoisomerase I, domain 4"/>
    <property type="match status" value="1"/>
</dbReference>
<evidence type="ECO:0000256" key="9">
    <source>
        <dbReference type="SAM" id="MobiDB-lite"/>
    </source>
</evidence>
<dbReference type="AlphaFoldDB" id="A0A6J7LHN2"/>
<feature type="compositionally biased region" description="Basic and acidic residues" evidence="9">
    <location>
        <begin position="842"/>
        <end position="855"/>
    </location>
</feature>
<feature type="compositionally biased region" description="Low complexity" evidence="9">
    <location>
        <begin position="930"/>
        <end position="947"/>
    </location>
</feature>
<evidence type="ECO:0000256" key="3">
    <source>
        <dbReference type="ARBA" id="ARBA00012891"/>
    </source>
</evidence>
<dbReference type="InterPro" id="IPR023406">
    <property type="entry name" value="Topo_IA_AS"/>
</dbReference>
<dbReference type="PANTHER" id="PTHR42785:SF1">
    <property type="entry name" value="DNA TOPOISOMERASE"/>
    <property type="match status" value="1"/>
</dbReference>
<organism evidence="12">
    <name type="scientific">freshwater metagenome</name>
    <dbReference type="NCBI Taxonomy" id="449393"/>
    <lineage>
        <taxon>unclassified sequences</taxon>
        <taxon>metagenomes</taxon>
        <taxon>ecological metagenomes</taxon>
    </lineage>
</organism>
<dbReference type="GO" id="GO:0003677">
    <property type="term" value="F:DNA binding"/>
    <property type="evidence" value="ECO:0007669"/>
    <property type="project" value="UniProtKB-KW"/>
</dbReference>
<evidence type="ECO:0000256" key="8">
    <source>
        <dbReference type="ARBA" id="ARBA00023235"/>
    </source>
</evidence>
<evidence type="ECO:0000256" key="6">
    <source>
        <dbReference type="ARBA" id="ARBA00023029"/>
    </source>
</evidence>
<protein>
    <recommendedName>
        <fullName evidence="3">DNA topoisomerase</fullName>
        <ecNumber evidence="3">5.6.2.1</ecNumber>
    </recommendedName>
</protein>
<dbReference type="SMART" id="SM00436">
    <property type="entry name" value="TOP1Bc"/>
    <property type="match status" value="1"/>
</dbReference>
<dbReference type="InterPro" id="IPR013825">
    <property type="entry name" value="Topo_IA_cen_sub2"/>
</dbReference>
<sequence length="947" mass="102489">MSNAKTLVIVESPAKAKKIAGYLGPDYTVMASVGHIRDLASKASELPEEDRKKPWAKLAVNVDESFQPYYVIHPSKVATIRDLKRALKDADELLLATDEDREGEAISWHLLEVLRPKVPVHRMVFNEITPEAIREAVANPRDLDMQLVDAQETRRIVDRLYGYPVSEVLWKKIGREARSAGRVQSVAVRLVVDRERERIAFRSAGYWDIQGVFEPESFDARLTGVDGQRVVRGTDFDQSGTLTAKNTVLLDEGRARGLAGALAGGDFTVRSVVQKPSQRQPKAPFMTSSLQQEASNRLRWGSQRTMRVAQGLYENGYITYMRTDSTNLSEQAINAARSQAAALYGPEYVSELPRRYDKKVKNAQEAHEAIRPAGDAFRTPGEVSRELNADEFALYDLIWKRTVASQMVNAQVATTTVKLGVTGSDGTDAEFTASGTVTVFPGFYAALKDITEESDDADRERELPNLREGQTVTAASLTPEGHSTNPPARFTEAKLVGRLEELGIGRPSTYASIMSTIVDRGYVWKKGSALVPSFTAFSVVRLLEEHFSSLIDYTFTASMEEVLDLIASGESDRVGQLAAFWRGGESVAGPFPGIKALTENLEAIDARQIATTPIPGSDAFLRVGRYGAYVERGEERANVPVGLAPDELTAEKAEALLAEPSGDRDLGVDPETGLQVLAKTGRYGPYVTEVLPEGSPKSAKPRTGSLLSDMTLDTVTLDDALRLLNLPRVVGTDPGTEEVITSQNGRYGPYLMRGKDSRSLANEAEIFSVTLEQALALYAQPKVRRGRGQAAPPLREVGNDPTTGNAMVIREGRFGAYVTDGETNASLRTADDPATISVERASDLLSERRAKDASEGKSPAKKTARKAVKRPPATTKRTVTAKSSAAKRAATATGVAKAPAKKTAAKKSAAKKTAAKKTAAKKAVSKKVPAKAPSIAAAPSPVAAGSR</sequence>
<feature type="domain" description="Toprim" evidence="10">
    <location>
        <begin position="5"/>
        <end position="130"/>
    </location>
</feature>
<dbReference type="InterPro" id="IPR006171">
    <property type="entry name" value="TOPRIM_dom"/>
</dbReference>